<evidence type="ECO:0000313" key="1">
    <source>
        <dbReference type="EMBL" id="MBE1612406.1"/>
    </source>
</evidence>
<accession>A0A927RPR9</accession>
<dbReference type="EMBL" id="JADBEM010000001">
    <property type="protein sequence ID" value="MBE1612406.1"/>
    <property type="molecule type" value="Genomic_DNA"/>
</dbReference>
<protein>
    <recommendedName>
        <fullName evidence="3">DUF3027 domain-containing protein</fullName>
    </recommendedName>
</protein>
<evidence type="ECO:0008006" key="3">
    <source>
        <dbReference type="Google" id="ProtNLM"/>
    </source>
</evidence>
<gene>
    <name evidence="1" type="ORF">HEB94_009254</name>
</gene>
<dbReference type="Proteomes" id="UP000638648">
    <property type="component" value="Unassembled WGS sequence"/>
</dbReference>
<keyword evidence="2" id="KW-1185">Reference proteome</keyword>
<reference evidence="1" key="1">
    <citation type="submission" date="2020-10" db="EMBL/GenBank/DDBJ databases">
        <title>Sequencing the genomes of 1000 actinobacteria strains.</title>
        <authorList>
            <person name="Klenk H.-P."/>
        </authorList>
    </citation>
    <scope>NUCLEOTIDE SEQUENCE</scope>
    <source>
        <strain evidence="1">DSM 45354</strain>
    </source>
</reference>
<dbReference type="Pfam" id="PF11228">
    <property type="entry name" value="DUF3027"/>
    <property type="match status" value="1"/>
</dbReference>
<name>A0A927RPR9_9ACTN</name>
<sequence>MSTITRRPTRTVRIDAVCAGAVELAREAAEEVAGRGGVGAYLGCEPEGERSVTHYFATNHGGYVGWRWAVSVARAPRTKAVTIDEVAMLPGTEAILAPRWLPWSERVQAGDLGPGDLLPAAPDDPRLVPGYLGPDDTDASDSLRVLNQEVGLGRVRVLSVEGRDEAAERWYTGTHGPDDPIAQAAPHPCATCGFFVSLAGPLGTVFGVCSNEYSPSDGQVVAFAHGCGAHSEIQAPAAAQESAEPAQHVLDTLGYDDAEPDVR</sequence>
<proteinExistence type="predicted"/>
<evidence type="ECO:0000313" key="2">
    <source>
        <dbReference type="Proteomes" id="UP000638648"/>
    </source>
</evidence>
<dbReference type="AlphaFoldDB" id="A0A927RPR9"/>
<comment type="caution">
    <text evidence="1">The sequence shown here is derived from an EMBL/GenBank/DDBJ whole genome shotgun (WGS) entry which is preliminary data.</text>
</comment>
<organism evidence="1 2">
    <name type="scientific">Actinopolymorpha pittospori</name>
    <dbReference type="NCBI Taxonomy" id="648752"/>
    <lineage>
        <taxon>Bacteria</taxon>
        <taxon>Bacillati</taxon>
        <taxon>Actinomycetota</taxon>
        <taxon>Actinomycetes</taxon>
        <taxon>Propionibacteriales</taxon>
        <taxon>Actinopolymorphaceae</taxon>
        <taxon>Actinopolymorpha</taxon>
    </lineage>
</organism>
<dbReference type="InterPro" id="IPR021391">
    <property type="entry name" value="DUF3027"/>
</dbReference>